<evidence type="ECO:0000256" key="3">
    <source>
        <dbReference type="ARBA" id="ARBA00023295"/>
    </source>
</evidence>
<accession>A0AA39LB39</accession>
<evidence type="ECO:0000256" key="1">
    <source>
        <dbReference type="ARBA" id="ARBA00005641"/>
    </source>
</evidence>
<reference evidence="7" key="1">
    <citation type="submission" date="2022-10" db="EMBL/GenBank/DDBJ databases">
        <title>Determination and structural analysis of whole genome sequence of Sarocladium strictum F4-1.</title>
        <authorList>
            <person name="Hu L."/>
            <person name="Jiang Y."/>
        </authorList>
    </citation>
    <scope>NUCLEOTIDE SEQUENCE</scope>
    <source>
        <strain evidence="7">F4-1</strain>
    </source>
</reference>
<evidence type="ECO:0000256" key="5">
    <source>
        <dbReference type="SAM" id="SignalP"/>
    </source>
</evidence>
<dbReference type="InterPro" id="IPR001547">
    <property type="entry name" value="Glyco_hydro_5"/>
</dbReference>
<dbReference type="Pfam" id="PF00150">
    <property type="entry name" value="Cellulase"/>
    <property type="match status" value="1"/>
</dbReference>
<sequence length="415" mass="45995">MYKLSLSAALAGLLGLANAFPNLPFTTEGPNIVDSNGKVVKVAGTNWPGHNDAMIPEGLQYKSVKGVVGDIKSLGMNVIRLTYAIEMIDQIYESGGKDVTIETALSEALGETLGAQVLAKILEKNPQFTSQTTRLEVFDAVVDELNAQEIYVNLDNHISRGEWCCGGTDGNTWWGDQYFNADNWVRGLGYMAKHATKWNNLMSMSLRNELRQPQNNSTLLATYNWQNWYPNMQRGARAVHDANPRPLVVLSGLNYDTTMQPIVRGSALDPGSQTFVPEEFAPGYADKLVIELHNYQNSISSCPDLQGSLYNGGAQAMNPDDSSTKNVFPVLVTEFGFDQTDYQSVYSTCLASWLPDNTAGWMSWVIVGSYYMRQGTADYDETWGLYNHNWSAWRSEAYVKELLIPSIEQTLAGNS</sequence>
<evidence type="ECO:0000313" key="8">
    <source>
        <dbReference type="Proteomes" id="UP001175261"/>
    </source>
</evidence>
<evidence type="ECO:0000313" key="7">
    <source>
        <dbReference type="EMBL" id="KAK0391261.1"/>
    </source>
</evidence>
<dbReference type="EMBL" id="JAPDFR010000001">
    <property type="protein sequence ID" value="KAK0391261.1"/>
    <property type="molecule type" value="Genomic_DNA"/>
</dbReference>
<evidence type="ECO:0000256" key="2">
    <source>
        <dbReference type="ARBA" id="ARBA00022801"/>
    </source>
</evidence>
<evidence type="ECO:0000256" key="4">
    <source>
        <dbReference type="RuleBase" id="RU361153"/>
    </source>
</evidence>
<feature type="chain" id="PRO_5041277220" description="Glycoside hydrolase family 5 domain-containing protein" evidence="5">
    <location>
        <begin position="20"/>
        <end position="415"/>
    </location>
</feature>
<dbReference type="InterPro" id="IPR017853">
    <property type="entry name" value="GH"/>
</dbReference>
<dbReference type="GO" id="GO:0004553">
    <property type="term" value="F:hydrolase activity, hydrolyzing O-glycosyl compounds"/>
    <property type="evidence" value="ECO:0007669"/>
    <property type="project" value="InterPro"/>
</dbReference>
<comment type="caution">
    <text evidence="7">The sequence shown here is derived from an EMBL/GenBank/DDBJ whole genome shotgun (WGS) entry which is preliminary data.</text>
</comment>
<keyword evidence="5" id="KW-0732">Signal</keyword>
<dbReference type="SUPFAM" id="SSF51445">
    <property type="entry name" value="(Trans)glycosidases"/>
    <property type="match status" value="1"/>
</dbReference>
<feature type="domain" description="Glycoside hydrolase family 5" evidence="6">
    <location>
        <begin position="34"/>
        <end position="366"/>
    </location>
</feature>
<proteinExistence type="inferred from homology"/>
<comment type="similarity">
    <text evidence="1 4">Belongs to the glycosyl hydrolase 5 (cellulase A) family.</text>
</comment>
<name>A0AA39LB39_SARSR</name>
<feature type="signal peptide" evidence="5">
    <location>
        <begin position="1"/>
        <end position="19"/>
    </location>
</feature>
<dbReference type="AlphaFoldDB" id="A0AA39LB39"/>
<keyword evidence="3 4" id="KW-0326">Glycosidase</keyword>
<dbReference type="Proteomes" id="UP001175261">
    <property type="component" value="Unassembled WGS sequence"/>
</dbReference>
<evidence type="ECO:0000259" key="6">
    <source>
        <dbReference type="Pfam" id="PF00150"/>
    </source>
</evidence>
<protein>
    <recommendedName>
        <fullName evidence="6">Glycoside hydrolase family 5 domain-containing protein</fullName>
    </recommendedName>
</protein>
<gene>
    <name evidence="7" type="ORF">NLU13_0762</name>
</gene>
<dbReference type="PANTHER" id="PTHR31263">
    <property type="entry name" value="CELLULASE FAMILY PROTEIN (AFU_ORTHOLOGUE AFUA_5G14560)"/>
    <property type="match status" value="1"/>
</dbReference>
<dbReference type="Gene3D" id="3.20.20.80">
    <property type="entry name" value="Glycosidases"/>
    <property type="match status" value="1"/>
</dbReference>
<dbReference type="PANTHER" id="PTHR31263:SF0">
    <property type="entry name" value="CELLULASE FAMILY PROTEIN (AFU_ORTHOLOGUE AFUA_5G14560)"/>
    <property type="match status" value="1"/>
</dbReference>
<dbReference type="GO" id="GO:0000272">
    <property type="term" value="P:polysaccharide catabolic process"/>
    <property type="evidence" value="ECO:0007669"/>
    <property type="project" value="InterPro"/>
</dbReference>
<keyword evidence="2 4" id="KW-0378">Hydrolase</keyword>
<keyword evidence="8" id="KW-1185">Reference proteome</keyword>
<organism evidence="7 8">
    <name type="scientific">Sarocladium strictum</name>
    <name type="common">Black bundle disease fungus</name>
    <name type="synonym">Acremonium strictum</name>
    <dbReference type="NCBI Taxonomy" id="5046"/>
    <lineage>
        <taxon>Eukaryota</taxon>
        <taxon>Fungi</taxon>
        <taxon>Dikarya</taxon>
        <taxon>Ascomycota</taxon>
        <taxon>Pezizomycotina</taxon>
        <taxon>Sordariomycetes</taxon>
        <taxon>Hypocreomycetidae</taxon>
        <taxon>Hypocreales</taxon>
        <taxon>Sarocladiaceae</taxon>
        <taxon>Sarocladium</taxon>
    </lineage>
</organism>